<dbReference type="Proteomes" id="UP000053319">
    <property type="component" value="Unassembled WGS sequence"/>
</dbReference>
<feature type="compositionally biased region" description="Low complexity" evidence="1">
    <location>
        <begin position="209"/>
        <end position="223"/>
    </location>
</feature>
<gene>
    <name evidence="3" type="ORF">DICSQDRAFT_180670</name>
</gene>
<dbReference type="HOGENOM" id="CLU_104701_0_0_1"/>
<dbReference type="GeneID" id="18840906"/>
<dbReference type="AlphaFoldDB" id="R7SZI4"/>
<feature type="transmembrane region" description="Helical" evidence="2">
    <location>
        <begin position="48"/>
        <end position="69"/>
    </location>
</feature>
<feature type="transmembrane region" description="Helical" evidence="2">
    <location>
        <begin position="89"/>
        <end position="112"/>
    </location>
</feature>
<evidence type="ECO:0000256" key="1">
    <source>
        <dbReference type="SAM" id="MobiDB-lite"/>
    </source>
</evidence>
<proteinExistence type="predicted"/>
<dbReference type="KEGG" id="dsq:DICSQDRAFT_180670"/>
<protein>
    <submittedName>
        <fullName evidence="3">Uncharacterized protein</fullName>
    </submittedName>
</protein>
<organism evidence="3 4">
    <name type="scientific">Dichomitus squalens (strain LYAD-421)</name>
    <name type="common">Western red white-rot fungus</name>
    <dbReference type="NCBI Taxonomy" id="732165"/>
    <lineage>
        <taxon>Eukaryota</taxon>
        <taxon>Fungi</taxon>
        <taxon>Dikarya</taxon>
        <taxon>Basidiomycota</taxon>
        <taxon>Agaricomycotina</taxon>
        <taxon>Agaricomycetes</taxon>
        <taxon>Polyporales</taxon>
        <taxon>Polyporaceae</taxon>
        <taxon>Dichomitus</taxon>
    </lineage>
</organism>
<keyword evidence="2" id="KW-0812">Transmembrane</keyword>
<evidence type="ECO:0000313" key="4">
    <source>
        <dbReference type="Proteomes" id="UP000053319"/>
    </source>
</evidence>
<evidence type="ECO:0000256" key="2">
    <source>
        <dbReference type="SAM" id="Phobius"/>
    </source>
</evidence>
<accession>R7SZI4</accession>
<dbReference type="RefSeq" id="XP_007365808.1">
    <property type="nucleotide sequence ID" value="XM_007365746.1"/>
</dbReference>
<dbReference type="EMBL" id="JH719410">
    <property type="protein sequence ID" value="EJF61363.1"/>
    <property type="molecule type" value="Genomic_DNA"/>
</dbReference>
<feature type="region of interest" description="Disordered" evidence="1">
    <location>
        <begin position="209"/>
        <end position="231"/>
    </location>
</feature>
<keyword evidence="2" id="KW-0472">Membrane</keyword>
<keyword evidence="2" id="KW-1133">Transmembrane helix</keyword>
<dbReference type="OrthoDB" id="2757062at2759"/>
<feature type="transmembrane region" description="Helical" evidence="2">
    <location>
        <begin position="132"/>
        <end position="155"/>
    </location>
</feature>
<reference evidence="3 4" key="1">
    <citation type="journal article" date="2012" name="Science">
        <title>The Paleozoic origin of enzymatic lignin decomposition reconstructed from 31 fungal genomes.</title>
        <authorList>
            <person name="Floudas D."/>
            <person name="Binder M."/>
            <person name="Riley R."/>
            <person name="Barry K."/>
            <person name="Blanchette R.A."/>
            <person name="Henrissat B."/>
            <person name="Martinez A.T."/>
            <person name="Otillar R."/>
            <person name="Spatafora J.W."/>
            <person name="Yadav J.S."/>
            <person name="Aerts A."/>
            <person name="Benoit I."/>
            <person name="Boyd A."/>
            <person name="Carlson A."/>
            <person name="Copeland A."/>
            <person name="Coutinho P.M."/>
            <person name="de Vries R.P."/>
            <person name="Ferreira P."/>
            <person name="Findley K."/>
            <person name="Foster B."/>
            <person name="Gaskell J."/>
            <person name="Glotzer D."/>
            <person name="Gorecki P."/>
            <person name="Heitman J."/>
            <person name="Hesse C."/>
            <person name="Hori C."/>
            <person name="Igarashi K."/>
            <person name="Jurgens J.A."/>
            <person name="Kallen N."/>
            <person name="Kersten P."/>
            <person name="Kohler A."/>
            <person name="Kuees U."/>
            <person name="Kumar T.K.A."/>
            <person name="Kuo A."/>
            <person name="LaButti K."/>
            <person name="Larrondo L.F."/>
            <person name="Lindquist E."/>
            <person name="Ling A."/>
            <person name="Lombard V."/>
            <person name="Lucas S."/>
            <person name="Lundell T."/>
            <person name="Martin R."/>
            <person name="McLaughlin D.J."/>
            <person name="Morgenstern I."/>
            <person name="Morin E."/>
            <person name="Murat C."/>
            <person name="Nagy L.G."/>
            <person name="Nolan M."/>
            <person name="Ohm R.A."/>
            <person name="Patyshakuliyeva A."/>
            <person name="Rokas A."/>
            <person name="Ruiz-Duenas F.J."/>
            <person name="Sabat G."/>
            <person name="Salamov A."/>
            <person name="Samejima M."/>
            <person name="Schmutz J."/>
            <person name="Slot J.C."/>
            <person name="St John F."/>
            <person name="Stenlid J."/>
            <person name="Sun H."/>
            <person name="Sun S."/>
            <person name="Syed K."/>
            <person name="Tsang A."/>
            <person name="Wiebenga A."/>
            <person name="Young D."/>
            <person name="Pisabarro A."/>
            <person name="Eastwood D.C."/>
            <person name="Martin F."/>
            <person name="Cullen D."/>
            <person name="Grigoriev I.V."/>
            <person name="Hibbett D.S."/>
        </authorList>
    </citation>
    <scope>NUCLEOTIDE SEQUENCE [LARGE SCALE GENOMIC DNA]</scope>
    <source>
        <strain evidence="3 4">LYAD-421 SS1</strain>
    </source>
</reference>
<name>R7SZI4_DICSQ</name>
<sequence>MAQEGRLLPWTPPLGSNPVIGVISVHQSKLIPYVQLHLLTSLGGFADAFLILSMSVNMLATSLIAYKAWEYRRMVKKYFSSDGSTTSTWKALALLVESGTIYCALLMFLVVYQLKRPFVITSSASDFDKIGWYFADGCLLPIAAIYPTIIILLVAMRRSPIEHGVSRADEGDDAGSAPGAASTLIFGRPNVDSIATQCTIISAVEIGSQSGSEEGNEGLSSAEKMGVASEV</sequence>
<evidence type="ECO:0000313" key="3">
    <source>
        <dbReference type="EMBL" id="EJF61363.1"/>
    </source>
</evidence>